<keyword evidence="1" id="KW-0378">Hydrolase</keyword>
<dbReference type="SMART" id="SM00646">
    <property type="entry name" value="Ami_3"/>
    <property type="match status" value="1"/>
</dbReference>
<dbReference type="PANTHER" id="PTHR30404">
    <property type="entry name" value="N-ACETYLMURAMOYL-L-ALANINE AMIDASE"/>
    <property type="match status" value="1"/>
</dbReference>
<evidence type="ECO:0000256" key="1">
    <source>
        <dbReference type="ARBA" id="ARBA00022801"/>
    </source>
</evidence>
<dbReference type="GO" id="GO:0030288">
    <property type="term" value="C:outer membrane-bounded periplasmic space"/>
    <property type="evidence" value="ECO:0007669"/>
    <property type="project" value="TreeGrafter"/>
</dbReference>
<dbReference type="SUPFAM" id="SSF53187">
    <property type="entry name" value="Zn-dependent exopeptidases"/>
    <property type="match status" value="1"/>
</dbReference>
<feature type="domain" description="MurNAc-LAA" evidence="2">
    <location>
        <begin position="174"/>
        <end position="287"/>
    </location>
</feature>
<dbReference type="GO" id="GO:0008745">
    <property type="term" value="F:N-acetylmuramoyl-L-alanine amidase activity"/>
    <property type="evidence" value="ECO:0007669"/>
    <property type="project" value="InterPro"/>
</dbReference>
<organism evidence="3 4">
    <name type="scientific">Biomaibacter acetigenes</name>
    <dbReference type="NCBI Taxonomy" id="2316383"/>
    <lineage>
        <taxon>Bacteria</taxon>
        <taxon>Bacillati</taxon>
        <taxon>Bacillota</taxon>
        <taxon>Clostridia</taxon>
        <taxon>Thermosediminibacterales</taxon>
        <taxon>Tepidanaerobacteraceae</taxon>
        <taxon>Biomaibacter</taxon>
    </lineage>
</organism>
<dbReference type="InterPro" id="IPR050695">
    <property type="entry name" value="N-acetylmuramoyl_amidase_3"/>
</dbReference>
<dbReference type="EMBL" id="CP033169">
    <property type="protein sequence ID" value="AYO31232.1"/>
    <property type="molecule type" value="Genomic_DNA"/>
</dbReference>
<accession>A0A3G2R700</accession>
<gene>
    <name evidence="3" type="ORF">D2962_12040</name>
</gene>
<dbReference type="InterPro" id="IPR002508">
    <property type="entry name" value="MurNAc-LAA_cat"/>
</dbReference>
<evidence type="ECO:0000259" key="2">
    <source>
        <dbReference type="SMART" id="SM00646"/>
    </source>
</evidence>
<keyword evidence="4" id="KW-1185">Reference proteome</keyword>
<dbReference type="GO" id="GO:0009253">
    <property type="term" value="P:peptidoglycan catabolic process"/>
    <property type="evidence" value="ECO:0007669"/>
    <property type="project" value="InterPro"/>
</dbReference>
<evidence type="ECO:0000313" key="3">
    <source>
        <dbReference type="EMBL" id="AYO31232.1"/>
    </source>
</evidence>
<evidence type="ECO:0000313" key="4">
    <source>
        <dbReference type="Proteomes" id="UP000280960"/>
    </source>
</evidence>
<proteinExistence type="predicted"/>
<name>A0A3G2R700_9FIRM</name>
<dbReference type="Pfam" id="PF01520">
    <property type="entry name" value="Amidase_3"/>
    <property type="match status" value="1"/>
</dbReference>
<protein>
    <submittedName>
        <fullName evidence="3">N-acetylmuramoyl-L-alanine amidase</fullName>
    </submittedName>
</protein>
<dbReference type="Gene3D" id="3.40.630.40">
    <property type="entry name" value="Zn-dependent exopeptidases"/>
    <property type="match status" value="1"/>
</dbReference>
<dbReference type="Proteomes" id="UP000280960">
    <property type="component" value="Chromosome"/>
</dbReference>
<dbReference type="KEGG" id="bacg:D2962_12040"/>
<dbReference type="RefSeq" id="WP_122015105.1">
    <property type="nucleotide sequence ID" value="NZ_CP033169.1"/>
</dbReference>
<sequence>MKRGLTNVYVKTDADFSTMIMESTMPLSHALRRSARNVYEFSLDGGLIMAPDTINIYDGLINTVKVAEQNGGTLVSVALQYPSSYRLKQIRGIPDRLEICFDRAYIKNVMRDKLVIIDSGHGGGDIGRRGYINLLEKNVVMHISGFMKSKIINTGARAVLTREKDISMGLKDRLEVAGLLEADLWISIHTRWDRVKNSCGAAALYHSKPGELLCRFILEELGKKLKLESKGVHEESFSKGFDAIGTTANIPFVTIEVCTISNPVEEGWLRSPVFKERTAQAITNGIVRYYDSNRHERDKNIFR</sequence>
<dbReference type="AlphaFoldDB" id="A0A3G2R700"/>
<dbReference type="CDD" id="cd02696">
    <property type="entry name" value="MurNAc-LAA"/>
    <property type="match status" value="1"/>
</dbReference>
<dbReference type="PANTHER" id="PTHR30404:SF0">
    <property type="entry name" value="N-ACETYLMURAMOYL-L-ALANINE AMIDASE AMIC"/>
    <property type="match status" value="1"/>
</dbReference>
<reference evidence="3 4" key="1">
    <citation type="submission" date="2018-10" db="EMBL/GenBank/DDBJ databases">
        <authorList>
            <person name="Zhang X."/>
        </authorList>
    </citation>
    <scope>NUCLEOTIDE SEQUENCE [LARGE SCALE GENOMIC DNA]</scope>
    <source>
        <strain evidence="3 4">SK-G1</strain>
    </source>
</reference>